<dbReference type="EMBL" id="LSYV01000018">
    <property type="protein sequence ID" value="KXZ50311.1"/>
    <property type="molecule type" value="Genomic_DNA"/>
</dbReference>
<evidence type="ECO:0000313" key="1">
    <source>
        <dbReference type="EMBL" id="KXZ50311.1"/>
    </source>
</evidence>
<name>A0A150GKI9_GONPE</name>
<dbReference type="AlphaFoldDB" id="A0A150GKI9"/>
<dbReference type="STRING" id="33097.A0A150GKI9"/>
<gene>
    <name evidence="1" type="ORF">GPECTOR_17g950</name>
</gene>
<organism evidence="1 2">
    <name type="scientific">Gonium pectorale</name>
    <name type="common">Green alga</name>
    <dbReference type="NCBI Taxonomy" id="33097"/>
    <lineage>
        <taxon>Eukaryota</taxon>
        <taxon>Viridiplantae</taxon>
        <taxon>Chlorophyta</taxon>
        <taxon>core chlorophytes</taxon>
        <taxon>Chlorophyceae</taxon>
        <taxon>CS clade</taxon>
        <taxon>Chlamydomonadales</taxon>
        <taxon>Volvocaceae</taxon>
        <taxon>Gonium</taxon>
    </lineage>
</organism>
<protein>
    <submittedName>
        <fullName evidence="1">Uncharacterized protein</fullName>
    </submittedName>
</protein>
<keyword evidence="2" id="KW-1185">Reference proteome</keyword>
<comment type="caution">
    <text evidence="1">The sequence shown here is derived from an EMBL/GenBank/DDBJ whole genome shotgun (WGS) entry which is preliminary data.</text>
</comment>
<sequence>MAGYARSRTLPTAAVVAALVARVVDCRMAALRTSVEVPDVHDSVLGPMLPVHLAPATPAFLKPMLKDLLNTIDAKSAEAVAALQAELDGRPKGAPGAGVRVHALGGNSWIARGVDLVEPPFTNTTHDTHISSRFHKWVALEGVLPRLQQLRILPLGI</sequence>
<proteinExistence type="predicted"/>
<reference evidence="2" key="1">
    <citation type="journal article" date="2016" name="Nat. Commun.">
        <title>The Gonium pectorale genome demonstrates co-option of cell cycle regulation during the evolution of multicellularity.</title>
        <authorList>
            <person name="Hanschen E.R."/>
            <person name="Marriage T.N."/>
            <person name="Ferris P.J."/>
            <person name="Hamaji T."/>
            <person name="Toyoda A."/>
            <person name="Fujiyama A."/>
            <person name="Neme R."/>
            <person name="Noguchi H."/>
            <person name="Minakuchi Y."/>
            <person name="Suzuki M."/>
            <person name="Kawai-Toyooka H."/>
            <person name="Smith D.R."/>
            <person name="Sparks H."/>
            <person name="Anderson J."/>
            <person name="Bakaric R."/>
            <person name="Luria V."/>
            <person name="Karger A."/>
            <person name="Kirschner M.W."/>
            <person name="Durand P.M."/>
            <person name="Michod R.E."/>
            <person name="Nozaki H."/>
            <person name="Olson B.J."/>
        </authorList>
    </citation>
    <scope>NUCLEOTIDE SEQUENCE [LARGE SCALE GENOMIC DNA]</scope>
    <source>
        <strain evidence="2">NIES-2863</strain>
    </source>
</reference>
<accession>A0A150GKI9</accession>
<evidence type="ECO:0000313" key="2">
    <source>
        <dbReference type="Proteomes" id="UP000075714"/>
    </source>
</evidence>
<dbReference type="Proteomes" id="UP000075714">
    <property type="component" value="Unassembled WGS sequence"/>
</dbReference>
<dbReference type="OrthoDB" id="542268at2759"/>